<comment type="caution">
    <text evidence="1">The sequence shown here is derived from an EMBL/GenBank/DDBJ whole genome shotgun (WGS) entry which is preliminary data.</text>
</comment>
<accession>A0AAD2HT75</accession>
<dbReference type="Proteomes" id="UP001295794">
    <property type="component" value="Unassembled WGS sequence"/>
</dbReference>
<name>A0AAD2HT75_9AGAR</name>
<feature type="non-terminal residue" evidence="1">
    <location>
        <position position="1"/>
    </location>
</feature>
<evidence type="ECO:0000313" key="1">
    <source>
        <dbReference type="EMBL" id="CAK5279677.1"/>
    </source>
</evidence>
<dbReference type="EMBL" id="CAVNYO010000440">
    <property type="protein sequence ID" value="CAK5279677.1"/>
    <property type="molecule type" value="Genomic_DNA"/>
</dbReference>
<sequence>LRPTQPLDIAYHAVRIQPEGNPRRARRCCRRRRNSYSRAHRGLHVQDYRRHGRMLRHRLPLSW</sequence>
<protein>
    <submittedName>
        <fullName evidence="1">Uncharacterized protein</fullName>
    </submittedName>
</protein>
<organism evidence="1 2">
    <name type="scientific">Mycena citricolor</name>
    <dbReference type="NCBI Taxonomy" id="2018698"/>
    <lineage>
        <taxon>Eukaryota</taxon>
        <taxon>Fungi</taxon>
        <taxon>Dikarya</taxon>
        <taxon>Basidiomycota</taxon>
        <taxon>Agaricomycotina</taxon>
        <taxon>Agaricomycetes</taxon>
        <taxon>Agaricomycetidae</taxon>
        <taxon>Agaricales</taxon>
        <taxon>Marasmiineae</taxon>
        <taxon>Mycenaceae</taxon>
        <taxon>Mycena</taxon>
    </lineage>
</organism>
<evidence type="ECO:0000313" key="2">
    <source>
        <dbReference type="Proteomes" id="UP001295794"/>
    </source>
</evidence>
<proteinExistence type="predicted"/>
<gene>
    <name evidence="1" type="ORF">MYCIT1_LOCUS29868</name>
</gene>
<reference evidence="1" key="1">
    <citation type="submission" date="2023-11" db="EMBL/GenBank/DDBJ databases">
        <authorList>
            <person name="De Vega J J."/>
            <person name="De Vega J J."/>
        </authorList>
    </citation>
    <scope>NUCLEOTIDE SEQUENCE</scope>
</reference>
<keyword evidence="2" id="KW-1185">Reference proteome</keyword>
<dbReference type="AlphaFoldDB" id="A0AAD2HT75"/>